<keyword evidence="2" id="KW-0645">Protease</keyword>
<dbReference type="EMBL" id="KB870812">
    <property type="protein sequence ID" value="EOA14800.1"/>
    <property type="molecule type" value="Genomic_DNA"/>
</dbReference>
<organism evidence="6 7">
    <name type="scientific">Capsella rubella</name>
    <dbReference type="NCBI Taxonomy" id="81985"/>
    <lineage>
        <taxon>Eukaryota</taxon>
        <taxon>Viridiplantae</taxon>
        <taxon>Streptophyta</taxon>
        <taxon>Embryophyta</taxon>
        <taxon>Tracheophyta</taxon>
        <taxon>Spermatophyta</taxon>
        <taxon>Magnoliopsida</taxon>
        <taxon>eudicotyledons</taxon>
        <taxon>Gunneridae</taxon>
        <taxon>Pentapetalae</taxon>
        <taxon>rosids</taxon>
        <taxon>malvids</taxon>
        <taxon>Brassicales</taxon>
        <taxon>Brassicaceae</taxon>
        <taxon>Camelineae</taxon>
        <taxon>Capsella</taxon>
    </lineage>
</organism>
<dbReference type="InterPro" id="IPR009003">
    <property type="entry name" value="Peptidase_S1_PA"/>
</dbReference>
<dbReference type="Pfam" id="PF13365">
    <property type="entry name" value="Trypsin_2"/>
    <property type="match status" value="1"/>
</dbReference>
<dbReference type="Proteomes" id="UP000029121">
    <property type="component" value="Unassembled WGS sequence"/>
</dbReference>
<name>R0GR19_9BRAS</name>
<dbReference type="InterPro" id="IPR036034">
    <property type="entry name" value="PDZ_sf"/>
</dbReference>
<proteinExistence type="inferred from homology"/>
<dbReference type="PANTHER" id="PTHR45980:SF9">
    <property type="entry name" value="PROTEASE DO-LIKE 10, MITOCHONDRIAL-RELATED"/>
    <property type="match status" value="1"/>
</dbReference>
<dbReference type="PROSITE" id="PS50106">
    <property type="entry name" value="PDZ"/>
    <property type="match status" value="1"/>
</dbReference>
<comment type="similarity">
    <text evidence="1">Belongs to the peptidase S1C family.</text>
</comment>
<evidence type="ECO:0000313" key="6">
    <source>
        <dbReference type="EMBL" id="EOA14800.1"/>
    </source>
</evidence>
<evidence type="ECO:0000256" key="2">
    <source>
        <dbReference type="ARBA" id="ARBA00022670"/>
    </source>
</evidence>
<dbReference type="SUPFAM" id="SSF50494">
    <property type="entry name" value="Trypsin-like serine proteases"/>
    <property type="match status" value="1"/>
</dbReference>
<dbReference type="InterPro" id="IPR041517">
    <property type="entry name" value="DEGP_PDZ"/>
</dbReference>
<keyword evidence="3" id="KW-0378">Hydrolase</keyword>
<keyword evidence="4" id="KW-0720">Serine protease</keyword>
<reference evidence="7" key="1">
    <citation type="journal article" date="2013" name="Nat. Genet.">
        <title>The Capsella rubella genome and the genomic consequences of rapid mating system evolution.</title>
        <authorList>
            <person name="Slotte T."/>
            <person name="Hazzouri K.M."/>
            <person name="Agren J.A."/>
            <person name="Koenig D."/>
            <person name="Maumus F."/>
            <person name="Guo Y.L."/>
            <person name="Steige K."/>
            <person name="Platts A.E."/>
            <person name="Escobar J.S."/>
            <person name="Newman L.K."/>
            <person name="Wang W."/>
            <person name="Mandakova T."/>
            <person name="Vello E."/>
            <person name="Smith L.M."/>
            <person name="Henz S.R."/>
            <person name="Steffen J."/>
            <person name="Takuno S."/>
            <person name="Brandvain Y."/>
            <person name="Coop G."/>
            <person name="Andolfatto P."/>
            <person name="Hu T.T."/>
            <person name="Blanchette M."/>
            <person name="Clark R.M."/>
            <person name="Quesneville H."/>
            <person name="Nordborg M."/>
            <person name="Gaut B.S."/>
            <person name="Lysak M.A."/>
            <person name="Jenkins J."/>
            <person name="Grimwood J."/>
            <person name="Chapman J."/>
            <person name="Prochnik S."/>
            <person name="Shu S."/>
            <person name="Rokhsar D."/>
            <person name="Schmutz J."/>
            <person name="Weigel D."/>
            <person name="Wright S.I."/>
        </authorList>
    </citation>
    <scope>NUCLEOTIDE SEQUENCE [LARGE SCALE GENOMIC DNA]</scope>
    <source>
        <strain evidence="7">cv. Monte Gargano</strain>
    </source>
</reference>
<dbReference type="STRING" id="81985.R0GR19"/>
<evidence type="ECO:0000259" key="5">
    <source>
        <dbReference type="PROSITE" id="PS50106"/>
    </source>
</evidence>
<dbReference type="Gene3D" id="2.30.42.10">
    <property type="match status" value="1"/>
</dbReference>
<gene>
    <name evidence="6" type="ORF">CARUB_v10028106mg</name>
</gene>
<dbReference type="InterPro" id="IPR001478">
    <property type="entry name" value="PDZ"/>
</dbReference>
<evidence type="ECO:0000256" key="4">
    <source>
        <dbReference type="ARBA" id="ARBA00022825"/>
    </source>
</evidence>
<sequence>SSLHASLISRYCTSVCASPSAIDVALDSVVKIFSFSRKPEVVRPWQTTEMEHLSSGFVISGRRILTDNIGAPGDLSYVQVRKHGSPTKYKAKVEAFGYGCDLAILVIDSEEFWKDMNPLELGDIPFIGDTVYALGYPRGGDTISVTKGIVSRVEPKKDSHSSIEPLTIQIGAAINNGNGGGPVIMGNKVAGVASVKSSFSGNYIISTPIVKHFLTCVEETGQYLGLCSLAISYQSMENCYIRKHFKMSLEITGVLINEIYPLSSAQGILRKDDVILAIDGVPIGNDETILFRKKERINFEHLVTLKKSGETVLLKVLRKGKEHEFNIIVRHEQQLVPDRYLPSYYILAGFVFVPLSKPYANSSNICNCSLDRKAKKAGEQIVMISQVKKVNGVEVLNLRHLSDLIEKCSEEDLRLDLEKERVITVNYKSAKEATPWILEHHGIPSAMSKDLKEDASRQLLCFSSAA</sequence>
<evidence type="ECO:0000256" key="3">
    <source>
        <dbReference type="ARBA" id="ARBA00022801"/>
    </source>
</evidence>
<dbReference type="Pfam" id="PF17815">
    <property type="entry name" value="PDZ_3"/>
    <property type="match status" value="1"/>
</dbReference>
<dbReference type="PANTHER" id="PTHR45980">
    <property type="match status" value="1"/>
</dbReference>
<evidence type="ECO:0000256" key="1">
    <source>
        <dbReference type="ARBA" id="ARBA00010541"/>
    </source>
</evidence>
<dbReference type="eggNOG" id="KOG1320">
    <property type="taxonomic scope" value="Eukaryota"/>
</dbReference>
<dbReference type="PRINTS" id="PR00834">
    <property type="entry name" value="PROTEASES2C"/>
</dbReference>
<dbReference type="GO" id="GO:0004252">
    <property type="term" value="F:serine-type endopeptidase activity"/>
    <property type="evidence" value="ECO:0007669"/>
    <property type="project" value="InterPro"/>
</dbReference>
<keyword evidence="7" id="KW-1185">Reference proteome</keyword>
<dbReference type="Gene3D" id="3.20.190.20">
    <property type="match status" value="2"/>
</dbReference>
<accession>R0GR19</accession>
<protein>
    <recommendedName>
        <fullName evidence="5">PDZ domain-containing protein</fullName>
    </recommendedName>
</protein>
<dbReference type="Pfam" id="PF13180">
    <property type="entry name" value="PDZ_2"/>
    <property type="match status" value="1"/>
</dbReference>
<dbReference type="SUPFAM" id="SSF50156">
    <property type="entry name" value="PDZ domain-like"/>
    <property type="match status" value="1"/>
</dbReference>
<dbReference type="InterPro" id="IPR046449">
    <property type="entry name" value="DEGP_PDZ_sf"/>
</dbReference>
<dbReference type="Gene3D" id="2.40.10.120">
    <property type="match status" value="1"/>
</dbReference>
<feature type="non-terminal residue" evidence="6">
    <location>
        <position position="1"/>
    </location>
</feature>
<feature type="domain" description="PDZ" evidence="5">
    <location>
        <begin position="230"/>
        <end position="320"/>
    </location>
</feature>
<dbReference type="GO" id="GO:0006508">
    <property type="term" value="P:proteolysis"/>
    <property type="evidence" value="ECO:0007669"/>
    <property type="project" value="UniProtKB-KW"/>
</dbReference>
<dbReference type="AlphaFoldDB" id="R0GR19"/>
<evidence type="ECO:0000313" key="7">
    <source>
        <dbReference type="Proteomes" id="UP000029121"/>
    </source>
</evidence>
<dbReference type="InterPro" id="IPR001940">
    <property type="entry name" value="Peptidase_S1C"/>
</dbReference>